<dbReference type="RefSeq" id="WP_053428423.1">
    <property type="nucleotide sequence ID" value="NZ_LGUE01000004.1"/>
</dbReference>
<evidence type="ECO:0000313" key="3">
    <source>
        <dbReference type="Proteomes" id="UP000037405"/>
    </source>
</evidence>
<gene>
    <name evidence="2" type="ORF">AF331_12470</name>
</gene>
<dbReference type="Pfam" id="PF11579">
    <property type="entry name" value="DUF3238"/>
    <property type="match status" value="1"/>
</dbReference>
<comment type="caution">
    <text evidence="2">The sequence shown here is derived from an EMBL/GenBank/DDBJ whole genome shotgun (WGS) entry which is preliminary data.</text>
</comment>
<keyword evidence="1" id="KW-0175">Coiled coil</keyword>
<dbReference type="InterPro" id="IPR021631">
    <property type="entry name" value="DUF3238"/>
</dbReference>
<dbReference type="AlphaFoldDB" id="A0A0M0G5W0"/>
<sequence length="468" mass="53685">MKKILFVTLIAFLIFMTTGLSWGSDRAEANNSKFNLQEFNIKKSPNSISIEWNKVSNAIKYGIVYEDRIIYLGEDSVFLQTDLEEGSLNEYYIAAIDNKNRVIDKAYVKAFTPIEDDEYGDVGVDALANENSVVLNWPVIENAEEYTIYKDGEEVSTSTENLYLSENLKENSSYEFTIGTRVRMTEDRIKEIKEEIALYLEKAQEQENREADEFDEEQVQDEEEYTEDIGTLYDDLEREPFDFVETTTPIKTLPPTYEDMELEDLTKSSEFSTMATLPANTWIKINTMILNSKKFASGYLKGPGTSKYYFATDKRKSITDSGSTRTTLTAKIKWSDRSTTQTKGVGATKRYTKNSNGTYKFKDSKTASGNNVYFGVTKKTKSMVDINFKHKANNPYYIASPNVEYEFRSEIYRDGTTKMRGYHTLFPSIGIFRSNGSGYKTLYTHNQGERSPWSLYKTKLINISKKTK</sequence>
<reference evidence="3" key="1">
    <citation type="submission" date="2015-07" db="EMBL/GenBank/DDBJ databases">
        <title>Fjat-14235 jcm11544.</title>
        <authorList>
            <person name="Liu B."/>
            <person name="Wang J."/>
            <person name="Zhu Y."/>
            <person name="Liu G."/>
            <person name="Chen Q."/>
            <person name="Chen Z."/>
            <person name="Lan J."/>
            <person name="Che J."/>
            <person name="Ge C."/>
            <person name="Shi H."/>
            <person name="Pan Z."/>
            <person name="Liu X."/>
        </authorList>
    </citation>
    <scope>NUCLEOTIDE SEQUENCE [LARGE SCALE GENOMIC DNA]</scope>
    <source>
        <strain evidence="3">JCM 11544</strain>
    </source>
</reference>
<keyword evidence="3" id="KW-1185">Reference proteome</keyword>
<proteinExistence type="predicted"/>
<organism evidence="2 3">
    <name type="scientific">Rossellomorea marisflavi</name>
    <dbReference type="NCBI Taxonomy" id="189381"/>
    <lineage>
        <taxon>Bacteria</taxon>
        <taxon>Bacillati</taxon>
        <taxon>Bacillota</taxon>
        <taxon>Bacilli</taxon>
        <taxon>Bacillales</taxon>
        <taxon>Bacillaceae</taxon>
        <taxon>Rossellomorea</taxon>
    </lineage>
</organism>
<evidence type="ECO:0000256" key="1">
    <source>
        <dbReference type="SAM" id="Coils"/>
    </source>
</evidence>
<dbReference type="EMBL" id="LGUE01000004">
    <property type="protein sequence ID" value="KON84821.1"/>
    <property type="molecule type" value="Genomic_DNA"/>
</dbReference>
<protein>
    <submittedName>
        <fullName evidence="2">Uncharacterized protein</fullName>
    </submittedName>
</protein>
<evidence type="ECO:0000313" key="2">
    <source>
        <dbReference type="EMBL" id="KON84821.1"/>
    </source>
</evidence>
<name>A0A0M0G5W0_9BACI</name>
<dbReference type="PATRIC" id="fig|189381.12.peg.2531"/>
<dbReference type="Proteomes" id="UP000037405">
    <property type="component" value="Unassembled WGS sequence"/>
</dbReference>
<feature type="coiled-coil region" evidence="1">
    <location>
        <begin position="182"/>
        <end position="224"/>
    </location>
</feature>
<dbReference type="OrthoDB" id="2615003at2"/>
<accession>A0A0M0G5W0</accession>